<dbReference type="PANTHER" id="PTHR23111">
    <property type="entry name" value="ZINC FINGER PROTEIN"/>
    <property type="match status" value="1"/>
</dbReference>
<dbReference type="AlphaFoldDB" id="A0A2G5F7J8"/>
<evidence type="ECO:0000256" key="2">
    <source>
        <dbReference type="ARBA" id="ARBA00022771"/>
    </source>
</evidence>
<reference evidence="7 8" key="1">
    <citation type="submission" date="2017-09" db="EMBL/GenBank/DDBJ databases">
        <title>WGS assembly of Aquilegia coerulea Goldsmith.</title>
        <authorList>
            <person name="Hodges S."/>
            <person name="Kramer E."/>
            <person name="Nordborg M."/>
            <person name="Tomkins J."/>
            <person name="Borevitz J."/>
            <person name="Derieg N."/>
            <person name="Yan J."/>
            <person name="Mihaltcheva S."/>
            <person name="Hayes R.D."/>
            <person name="Rokhsar D."/>
        </authorList>
    </citation>
    <scope>NUCLEOTIDE SEQUENCE [LARGE SCALE GENOMIC DNA]</scope>
    <source>
        <strain evidence="8">cv. Goldsmith</strain>
    </source>
</reference>
<dbReference type="PROSITE" id="PS01358">
    <property type="entry name" value="ZF_RANBP2_1"/>
    <property type="match status" value="3"/>
</dbReference>
<dbReference type="PANTHER" id="PTHR23111:SF40">
    <property type="entry name" value="RNA-BINDING PROTEIN INVOLVED IN HETEROCHROMATIN ASSEMBLY-RELATED"/>
    <property type="match status" value="1"/>
</dbReference>
<dbReference type="InterPro" id="IPR001876">
    <property type="entry name" value="Znf_RanBP2"/>
</dbReference>
<dbReference type="GO" id="GO:0005737">
    <property type="term" value="C:cytoplasm"/>
    <property type="evidence" value="ECO:0007669"/>
    <property type="project" value="TreeGrafter"/>
</dbReference>
<feature type="region of interest" description="Disordered" evidence="5">
    <location>
        <begin position="279"/>
        <end position="303"/>
    </location>
</feature>
<dbReference type="InterPro" id="IPR036443">
    <property type="entry name" value="Znf_RanBP2_sf"/>
</dbReference>
<evidence type="ECO:0000259" key="6">
    <source>
        <dbReference type="PROSITE" id="PS50199"/>
    </source>
</evidence>
<dbReference type="GO" id="GO:0008270">
    <property type="term" value="F:zinc ion binding"/>
    <property type="evidence" value="ECO:0007669"/>
    <property type="project" value="UniProtKB-KW"/>
</dbReference>
<sequence length="435" mass="49627">MREFTVMAASRRLLFGSSFFRINQNTLSITPSSSISNTLLRNFSNSNHSLRLLLPLRFTKTTPLPSFSPSLKPHFFNKYTTSSAAIDTLTDNSNESETITISSSPSSSFSSHPWPEWVTFIEKLKTKGFLDETFLPVDDDDDASSGTRKKDLNLLRNASLGFARERFDIFKLLSREHIKAVVEYGCPSLFRKAVNSAKRLRATLKIDEGDVCCACNLRGSCDRAYEILKDSEPSARTVDIMRMLLIYALDPLVLSGGERPQGREHVEASARKLLSELSELSETPPNPDLPKPAVKPPKQQGEKIMVREPSQSVEMKRGDWTCSTCNFMNFARNTRCLECKAEGPKRVRMDDMQDVEMKKGDWNCPQCNFMNFARNINCKNCQESRPKRELMPGEWECPSCDFLNYRRNTVCKKCSCDKPKDEVAQYEDQIWRRPR</sequence>
<dbReference type="OrthoDB" id="448399at2759"/>
<dbReference type="Proteomes" id="UP000230069">
    <property type="component" value="Unassembled WGS sequence"/>
</dbReference>
<dbReference type="InterPro" id="IPR049534">
    <property type="entry name" value="TEX13A/C/D_Znf"/>
</dbReference>
<dbReference type="PROSITE" id="PS50199">
    <property type="entry name" value="ZF_RANBP2_2"/>
    <property type="match status" value="3"/>
</dbReference>
<evidence type="ECO:0000256" key="5">
    <source>
        <dbReference type="SAM" id="MobiDB-lite"/>
    </source>
</evidence>
<protein>
    <recommendedName>
        <fullName evidence="6">RanBP2-type domain-containing protein</fullName>
    </recommendedName>
</protein>
<dbReference type="Pfam" id="PF20864">
    <property type="entry name" value="Zn_ribbon_TEX13"/>
    <property type="match status" value="1"/>
</dbReference>
<proteinExistence type="predicted"/>
<dbReference type="SUPFAM" id="SSF90209">
    <property type="entry name" value="Ran binding protein zinc finger-like"/>
    <property type="match status" value="2"/>
</dbReference>
<keyword evidence="2 4" id="KW-0863">Zinc-finger</keyword>
<gene>
    <name evidence="7" type="ORF">AQUCO_00201304v1</name>
</gene>
<keyword evidence="3" id="KW-0862">Zinc</keyword>
<dbReference type="SMART" id="SM00547">
    <property type="entry name" value="ZnF_RBZ"/>
    <property type="match status" value="3"/>
</dbReference>
<keyword evidence="1" id="KW-0479">Metal-binding</keyword>
<name>A0A2G5F7J8_AQUCA</name>
<dbReference type="InParanoid" id="A0A2G5F7J8"/>
<feature type="domain" description="RanBP2-type" evidence="6">
    <location>
        <begin position="358"/>
        <end position="387"/>
    </location>
</feature>
<dbReference type="FunCoup" id="A0A2G5F7J8">
    <property type="interactions" value="565"/>
</dbReference>
<evidence type="ECO:0000313" key="7">
    <source>
        <dbReference type="EMBL" id="PIA63896.1"/>
    </source>
</evidence>
<evidence type="ECO:0000256" key="4">
    <source>
        <dbReference type="PROSITE-ProRule" id="PRU00322"/>
    </source>
</evidence>
<dbReference type="STRING" id="218851.A0A2G5F7J8"/>
<organism evidence="7 8">
    <name type="scientific">Aquilegia coerulea</name>
    <name type="common">Rocky mountain columbine</name>
    <dbReference type="NCBI Taxonomy" id="218851"/>
    <lineage>
        <taxon>Eukaryota</taxon>
        <taxon>Viridiplantae</taxon>
        <taxon>Streptophyta</taxon>
        <taxon>Embryophyta</taxon>
        <taxon>Tracheophyta</taxon>
        <taxon>Spermatophyta</taxon>
        <taxon>Magnoliopsida</taxon>
        <taxon>Ranunculales</taxon>
        <taxon>Ranunculaceae</taxon>
        <taxon>Thalictroideae</taxon>
        <taxon>Aquilegia</taxon>
    </lineage>
</organism>
<accession>A0A2G5F7J8</accession>
<feature type="compositionally biased region" description="Pro residues" evidence="5">
    <location>
        <begin position="284"/>
        <end position="295"/>
    </location>
</feature>
<feature type="domain" description="RanBP2-type" evidence="6">
    <location>
        <begin position="391"/>
        <end position="420"/>
    </location>
</feature>
<evidence type="ECO:0000313" key="8">
    <source>
        <dbReference type="Proteomes" id="UP000230069"/>
    </source>
</evidence>
<dbReference type="GO" id="GO:0003729">
    <property type="term" value="F:mRNA binding"/>
    <property type="evidence" value="ECO:0007669"/>
    <property type="project" value="TreeGrafter"/>
</dbReference>
<dbReference type="EMBL" id="KZ305019">
    <property type="protein sequence ID" value="PIA63896.1"/>
    <property type="molecule type" value="Genomic_DNA"/>
</dbReference>
<dbReference type="Pfam" id="PF00641">
    <property type="entry name" value="Zn_ribbon_RanBP"/>
    <property type="match status" value="2"/>
</dbReference>
<evidence type="ECO:0000256" key="1">
    <source>
        <dbReference type="ARBA" id="ARBA00022723"/>
    </source>
</evidence>
<keyword evidence="8" id="KW-1185">Reference proteome</keyword>
<dbReference type="Gene3D" id="4.10.1060.10">
    <property type="entry name" value="Zinc finger, RanBP2-type"/>
    <property type="match status" value="3"/>
</dbReference>
<feature type="domain" description="RanBP2-type" evidence="6">
    <location>
        <begin position="316"/>
        <end position="345"/>
    </location>
</feature>
<evidence type="ECO:0000256" key="3">
    <source>
        <dbReference type="ARBA" id="ARBA00022833"/>
    </source>
</evidence>